<dbReference type="EMBL" id="CAJVPU010048995">
    <property type="protein sequence ID" value="CAG8756584.1"/>
    <property type="molecule type" value="Genomic_DNA"/>
</dbReference>
<comment type="caution">
    <text evidence="1">The sequence shown here is derived from an EMBL/GenBank/DDBJ whole genome shotgun (WGS) entry which is preliminary data.</text>
</comment>
<proteinExistence type="predicted"/>
<sequence>YWFRFEPQEMSSEKIPVICGQWYQHILDHTNENKDKYVYTVFSYLSQIYPKIEGHLNILFVLVGIAIDRVKQCSEDRILNAIRQIDFQQDIVQSFLRMVKDILRFSVKNTDDTLIKKIRLICDCNSEVLNIPNSLKILHPLAETSDSNITSTTLTLLRSFKFWNFILQATGKVSDLNAHPYIRQIKNIINEFIKIVKRNSITIRSLQQLLKYEDETLIRFFNSNN</sequence>
<evidence type="ECO:0000313" key="2">
    <source>
        <dbReference type="Proteomes" id="UP000789702"/>
    </source>
</evidence>
<feature type="non-terminal residue" evidence="1">
    <location>
        <position position="1"/>
    </location>
</feature>
<name>A0ACA9QNR5_9GLOM</name>
<gene>
    <name evidence="1" type="ORF">DHETER_LOCUS14988</name>
</gene>
<feature type="non-terminal residue" evidence="1">
    <location>
        <position position="225"/>
    </location>
</feature>
<organism evidence="1 2">
    <name type="scientific">Dentiscutata heterogama</name>
    <dbReference type="NCBI Taxonomy" id="1316150"/>
    <lineage>
        <taxon>Eukaryota</taxon>
        <taxon>Fungi</taxon>
        <taxon>Fungi incertae sedis</taxon>
        <taxon>Mucoromycota</taxon>
        <taxon>Glomeromycotina</taxon>
        <taxon>Glomeromycetes</taxon>
        <taxon>Diversisporales</taxon>
        <taxon>Gigasporaceae</taxon>
        <taxon>Dentiscutata</taxon>
    </lineage>
</organism>
<keyword evidence="2" id="KW-1185">Reference proteome</keyword>
<accession>A0ACA9QNR5</accession>
<protein>
    <submittedName>
        <fullName evidence="1">13870_t:CDS:1</fullName>
    </submittedName>
</protein>
<reference evidence="1" key="1">
    <citation type="submission" date="2021-06" db="EMBL/GenBank/DDBJ databases">
        <authorList>
            <person name="Kallberg Y."/>
            <person name="Tangrot J."/>
            <person name="Rosling A."/>
        </authorList>
    </citation>
    <scope>NUCLEOTIDE SEQUENCE</scope>
    <source>
        <strain evidence="1">IL203A</strain>
    </source>
</reference>
<evidence type="ECO:0000313" key="1">
    <source>
        <dbReference type="EMBL" id="CAG8756584.1"/>
    </source>
</evidence>
<dbReference type="Proteomes" id="UP000789702">
    <property type="component" value="Unassembled WGS sequence"/>
</dbReference>